<sequence>METGTKHCCKRSCCKEVVDEGVTRIPESYFDITEITTLDGITSELDRNLLGEQNGLSLSDEVSELADVDLTQLNTEQPGRSAVSDARHGFDYEVDGDTITGRYVYTDVQRDITPNGQVERLVSEGSIPFRIIPHLNLLIVETTSVIDVQKTKSAFNKNTNMDIVVCGDITAVYEDAPEMMDTFRSSFADQDGDPDEPKVLGTDVVQLYNPHGDSENEVKKIDLEGQNIAGHPLIEERLEDDYIIKGLTTTIDFEDSIFEVAVAGTGTMGYAKIEGVGEYEKGQRLMNEVRSRYLRHLRTR</sequence>
<reference evidence="1 2" key="1">
    <citation type="submission" date="2020-06" db="EMBL/GenBank/DDBJ databases">
        <title>Haloterrigena sp. nov., an extremely halophilic archaeon isolated from a saline sediment.</title>
        <authorList>
            <person name="Liu B.-B."/>
        </authorList>
    </citation>
    <scope>NUCLEOTIDE SEQUENCE [LARGE SCALE GENOMIC DNA]</scope>
    <source>
        <strain evidence="1 2">SYSU A558-1</strain>
    </source>
</reference>
<dbReference type="Proteomes" id="UP001016761">
    <property type="component" value="Unassembled WGS sequence"/>
</dbReference>
<gene>
    <name evidence="1" type="ORF">HTZ84_09380</name>
</gene>
<evidence type="ECO:0000313" key="1">
    <source>
        <dbReference type="EMBL" id="NUC72516.1"/>
    </source>
</evidence>
<dbReference type="EMBL" id="JABUQZ010000001">
    <property type="protein sequence ID" value="NUC72516.1"/>
    <property type="molecule type" value="Genomic_DNA"/>
</dbReference>
<organism evidence="1 2">
    <name type="scientific">Haloterrigena gelatinilytica</name>
    <dbReference type="NCBI Taxonomy" id="2741724"/>
    <lineage>
        <taxon>Archaea</taxon>
        <taxon>Methanobacteriati</taxon>
        <taxon>Methanobacteriota</taxon>
        <taxon>Stenosarchaea group</taxon>
        <taxon>Halobacteria</taxon>
        <taxon>Halobacteriales</taxon>
        <taxon>Natrialbaceae</taxon>
        <taxon>Haloterrigena</taxon>
    </lineage>
</organism>
<proteinExistence type="predicted"/>
<keyword evidence="2" id="KW-1185">Reference proteome</keyword>
<evidence type="ECO:0000313" key="2">
    <source>
        <dbReference type="Proteomes" id="UP001016761"/>
    </source>
</evidence>
<protein>
    <submittedName>
        <fullName evidence="1">Uncharacterized protein</fullName>
    </submittedName>
</protein>
<name>A0ABX2LF96_9EURY</name>
<accession>A0ABX2LF96</accession>
<comment type="caution">
    <text evidence="1">The sequence shown here is derived from an EMBL/GenBank/DDBJ whole genome shotgun (WGS) entry which is preliminary data.</text>
</comment>
<dbReference type="RefSeq" id="WP_174680427.1">
    <property type="nucleotide sequence ID" value="NZ_JABUQZ010000001.1"/>
</dbReference>